<dbReference type="SUPFAM" id="SSF52016">
    <property type="entry name" value="LeuD/IlvD-like"/>
    <property type="match status" value="1"/>
</dbReference>
<dbReference type="PANTHER" id="PTHR43345">
    <property type="entry name" value="3-ISOPROPYLMALATE DEHYDRATASE SMALL SUBUNIT 2-RELATED-RELATED"/>
    <property type="match status" value="1"/>
</dbReference>
<proteinExistence type="predicted"/>
<dbReference type="EMBL" id="MOMC01000051">
    <property type="protein sequence ID" value="ONH26412.1"/>
    <property type="molecule type" value="Genomic_DNA"/>
</dbReference>
<accession>A0A1V2I5I0</accession>
<evidence type="ECO:0000256" key="1">
    <source>
        <dbReference type="ARBA" id="ARBA00023239"/>
    </source>
</evidence>
<dbReference type="OrthoDB" id="9777465at2"/>
<comment type="caution">
    <text evidence="4">The sequence shown here is derived from an EMBL/GenBank/DDBJ whole genome shotgun (WGS) entry which is preliminary data.</text>
</comment>
<dbReference type="NCBIfam" id="TIGR02087">
    <property type="entry name" value="LEUD_arch"/>
    <property type="match status" value="1"/>
</dbReference>
<keyword evidence="1" id="KW-0456">Lyase</keyword>
<reference evidence="5" key="1">
    <citation type="submission" date="2016-10" db="EMBL/GenBank/DDBJ databases">
        <title>Frankia sp. NRRL B-16386 Genome sequencing.</title>
        <authorList>
            <person name="Ghodhbane-Gtari F."/>
            <person name="Swanson E."/>
            <person name="Gueddou A."/>
            <person name="Hezbri K."/>
            <person name="Ktari K."/>
            <person name="Nouioui I."/>
            <person name="Morris K."/>
            <person name="Simpson S."/>
            <person name="Abebe-Akele F."/>
            <person name="Thomas K."/>
            <person name="Gtari M."/>
            <person name="Tisa L.S."/>
        </authorList>
    </citation>
    <scope>NUCLEOTIDE SEQUENCE [LARGE SCALE GENOMIC DNA]</scope>
    <source>
        <strain evidence="5">NRRL B-16386</strain>
    </source>
</reference>
<dbReference type="GO" id="GO:0016836">
    <property type="term" value="F:hydro-lyase activity"/>
    <property type="evidence" value="ECO:0007669"/>
    <property type="project" value="InterPro"/>
</dbReference>
<evidence type="ECO:0000313" key="5">
    <source>
        <dbReference type="Proteomes" id="UP000188929"/>
    </source>
</evidence>
<evidence type="ECO:0000313" key="4">
    <source>
        <dbReference type="EMBL" id="ONH26412.1"/>
    </source>
</evidence>
<evidence type="ECO:0000256" key="2">
    <source>
        <dbReference type="ARBA" id="ARBA00031631"/>
    </source>
</evidence>
<keyword evidence="5" id="KW-1185">Reference proteome</keyword>
<dbReference type="AlphaFoldDB" id="A0A1V2I5I0"/>
<dbReference type="InterPro" id="IPR011827">
    <property type="entry name" value="LeuD_type2/HacB/DmdB"/>
</dbReference>
<dbReference type="Gene3D" id="3.20.19.10">
    <property type="entry name" value="Aconitase, domain 4"/>
    <property type="match status" value="1"/>
</dbReference>
<organism evidence="4 5">
    <name type="scientific">Pseudofrankia asymbiotica</name>
    <dbReference type="NCBI Taxonomy" id="1834516"/>
    <lineage>
        <taxon>Bacteria</taxon>
        <taxon>Bacillati</taxon>
        <taxon>Actinomycetota</taxon>
        <taxon>Actinomycetes</taxon>
        <taxon>Frankiales</taxon>
        <taxon>Frankiaceae</taxon>
        <taxon>Pseudofrankia</taxon>
    </lineage>
</organism>
<gene>
    <name evidence="4" type="ORF">BL253_24840</name>
</gene>
<dbReference type="InterPro" id="IPR050075">
    <property type="entry name" value="LeuD"/>
</dbReference>
<dbReference type="InterPro" id="IPR015928">
    <property type="entry name" value="Aconitase/3IPM_dehydase_swvl"/>
</dbReference>
<sequence>MTTSEKSPALVREGRVWMFGDNIDTDNMVPMLAVMQSDPAEQKKFFLSEIRPGWIDLVTEGDIFVAGQNFGMGSARAIGRVMRQIGIAGLVAESINGLALRNCINFSLPALQYAGIKDLVTEGDVVRVDFSSGSITNVTTGATAVTAPLPPMLCGIVDAGGVLEMLKREGLVEVPAKG</sequence>
<dbReference type="Proteomes" id="UP000188929">
    <property type="component" value="Unassembled WGS sequence"/>
</dbReference>
<evidence type="ECO:0000256" key="3">
    <source>
        <dbReference type="ARBA" id="ARBA00033368"/>
    </source>
</evidence>
<dbReference type="PANTHER" id="PTHR43345:SF2">
    <property type="entry name" value="3-ISOPROPYLMALATE DEHYDRATASE SMALL SUBUNIT 1"/>
    <property type="match status" value="1"/>
</dbReference>
<dbReference type="STRING" id="1834516.BL253_24840"/>
<name>A0A1V2I5I0_9ACTN</name>
<protein>
    <recommendedName>
        <fullName evidence="2">Alpha-IPM isomerase</fullName>
    </recommendedName>
    <alternativeName>
        <fullName evidence="3">Isopropylmalate isomerase</fullName>
    </alternativeName>
</protein>
<dbReference type="RefSeq" id="WP_076819689.1">
    <property type="nucleotide sequence ID" value="NZ_MOMC01000051.1"/>
</dbReference>